<sequence length="180" mass="20808">MYSINFFRSQVFASFFNGIIRAYAPANESDKQTLPILLSPEKQSQYYIVNNHTWSLRFGFICMTSAIVFVTFWSLYQVIQAFILPMNSSSTDGYLFLMVFLTMISLDAYVLFGTIPCGIHFRLFIIAKLAMLLHSVLSYCRDQYYLLMTTISNLLSKLLMKLKSTYHSFVDLNKQNITTV</sequence>
<feature type="transmembrane region" description="Helical" evidence="1">
    <location>
        <begin position="54"/>
        <end position="73"/>
    </location>
</feature>
<evidence type="ECO:0000313" key="2">
    <source>
        <dbReference type="EMBL" id="CAF2221087.1"/>
    </source>
</evidence>
<evidence type="ECO:0000256" key="1">
    <source>
        <dbReference type="SAM" id="Phobius"/>
    </source>
</evidence>
<accession>A0A816ZRV9</accession>
<keyword evidence="1" id="KW-0472">Membrane</keyword>
<organism evidence="2 3">
    <name type="scientific">Rotaria magnacalcarata</name>
    <dbReference type="NCBI Taxonomy" id="392030"/>
    <lineage>
        <taxon>Eukaryota</taxon>
        <taxon>Metazoa</taxon>
        <taxon>Spiralia</taxon>
        <taxon>Gnathifera</taxon>
        <taxon>Rotifera</taxon>
        <taxon>Eurotatoria</taxon>
        <taxon>Bdelloidea</taxon>
        <taxon>Philodinida</taxon>
        <taxon>Philodinidae</taxon>
        <taxon>Rotaria</taxon>
    </lineage>
</organism>
<keyword evidence="1" id="KW-1133">Transmembrane helix</keyword>
<name>A0A816ZRV9_9BILA</name>
<reference evidence="2" key="1">
    <citation type="submission" date="2021-02" db="EMBL/GenBank/DDBJ databases">
        <authorList>
            <person name="Nowell W R."/>
        </authorList>
    </citation>
    <scope>NUCLEOTIDE SEQUENCE</scope>
</reference>
<dbReference type="Proteomes" id="UP000663856">
    <property type="component" value="Unassembled WGS sequence"/>
</dbReference>
<proteinExistence type="predicted"/>
<feature type="transmembrane region" description="Helical" evidence="1">
    <location>
        <begin position="93"/>
        <end position="112"/>
    </location>
</feature>
<protein>
    <submittedName>
        <fullName evidence="2">Uncharacterized protein</fullName>
    </submittedName>
</protein>
<keyword evidence="1" id="KW-0812">Transmembrane</keyword>
<dbReference type="AlphaFoldDB" id="A0A816ZRV9"/>
<dbReference type="EMBL" id="CAJNRF010017101">
    <property type="protein sequence ID" value="CAF2221087.1"/>
    <property type="molecule type" value="Genomic_DNA"/>
</dbReference>
<comment type="caution">
    <text evidence="2">The sequence shown here is derived from an EMBL/GenBank/DDBJ whole genome shotgun (WGS) entry which is preliminary data.</text>
</comment>
<evidence type="ECO:0000313" key="3">
    <source>
        <dbReference type="Proteomes" id="UP000663856"/>
    </source>
</evidence>
<gene>
    <name evidence="2" type="ORF">WKI299_LOCUS35521</name>
</gene>